<reference evidence="3" key="1">
    <citation type="submission" date="2016-04" db="EMBL/GenBank/DDBJ databases">
        <title>Cephalotus genome sequencing.</title>
        <authorList>
            <person name="Fukushima K."/>
            <person name="Hasebe M."/>
            <person name="Fang X."/>
        </authorList>
    </citation>
    <scope>NUCLEOTIDE SEQUENCE [LARGE SCALE GENOMIC DNA]</scope>
    <source>
        <strain evidence="3">cv. St1</strain>
    </source>
</reference>
<keyword evidence="1" id="KW-1133">Transmembrane helix</keyword>
<feature type="transmembrane region" description="Helical" evidence="1">
    <location>
        <begin position="101"/>
        <end position="126"/>
    </location>
</feature>
<feature type="transmembrane region" description="Helical" evidence="1">
    <location>
        <begin position="72"/>
        <end position="95"/>
    </location>
</feature>
<keyword evidence="1" id="KW-0472">Membrane</keyword>
<comment type="caution">
    <text evidence="2">The sequence shown here is derived from an EMBL/GenBank/DDBJ whole genome shotgun (WGS) entry which is preliminary data.</text>
</comment>
<proteinExistence type="predicted"/>
<dbReference type="InParanoid" id="A0A1Q3AW44"/>
<sequence length="224" mass="28102">MKTWAPVTTLITLRTTKPNWVGWRCWRVSNRYWLRFRRLWGWWFWCFFGLLCRLRFWCFFRLLCSWLRFWCFFRLLCSWLRFWCFFRLLCSWRFWCFFRLIWLRFWCFFRRLWFLFRGWLGFWWFFDLNALDGITSSATNFLLNFFRAATHHSDCHCVVLLIVYLGSNFSCSKTKSNPHNSVYFHAKKKKKKALKQQNLTPDKNLILRELDSRGYLQSTFLIFR</sequence>
<accession>A0A1Q3AW44</accession>
<evidence type="ECO:0000313" key="2">
    <source>
        <dbReference type="EMBL" id="GAV59854.1"/>
    </source>
</evidence>
<dbReference type="Proteomes" id="UP000187406">
    <property type="component" value="Unassembled WGS sequence"/>
</dbReference>
<gene>
    <name evidence="2" type="ORF">CFOL_v3_03385</name>
</gene>
<evidence type="ECO:0000313" key="3">
    <source>
        <dbReference type="Proteomes" id="UP000187406"/>
    </source>
</evidence>
<dbReference type="EMBL" id="BDDD01000126">
    <property type="protein sequence ID" value="GAV59854.1"/>
    <property type="molecule type" value="Genomic_DNA"/>
</dbReference>
<keyword evidence="1" id="KW-0812">Transmembrane</keyword>
<dbReference type="AlphaFoldDB" id="A0A1Q3AW44"/>
<protein>
    <submittedName>
        <fullName evidence="2">Uncharacterized protein</fullName>
    </submittedName>
</protein>
<evidence type="ECO:0000256" key="1">
    <source>
        <dbReference type="SAM" id="Phobius"/>
    </source>
</evidence>
<name>A0A1Q3AW44_CEPFO</name>
<feature type="transmembrane region" description="Helical" evidence="1">
    <location>
        <begin position="40"/>
        <end position="60"/>
    </location>
</feature>
<organism evidence="2 3">
    <name type="scientific">Cephalotus follicularis</name>
    <name type="common">Albany pitcher plant</name>
    <dbReference type="NCBI Taxonomy" id="3775"/>
    <lineage>
        <taxon>Eukaryota</taxon>
        <taxon>Viridiplantae</taxon>
        <taxon>Streptophyta</taxon>
        <taxon>Embryophyta</taxon>
        <taxon>Tracheophyta</taxon>
        <taxon>Spermatophyta</taxon>
        <taxon>Magnoliopsida</taxon>
        <taxon>eudicotyledons</taxon>
        <taxon>Gunneridae</taxon>
        <taxon>Pentapetalae</taxon>
        <taxon>rosids</taxon>
        <taxon>fabids</taxon>
        <taxon>Oxalidales</taxon>
        <taxon>Cephalotaceae</taxon>
        <taxon>Cephalotus</taxon>
    </lineage>
</organism>
<keyword evidence="3" id="KW-1185">Reference proteome</keyword>